<evidence type="ECO:0000256" key="2">
    <source>
        <dbReference type="SAM" id="Phobius"/>
    </source>
</evidence>
<feature type="transmembrane region" description="Helical" evidence="2">
    <location>
        <begin position="97"/>
        <end position="114"/>
    </location>
</feature>
<keyword evidence="2" id="KW-0472">Membrane</keyword>
<gene>
    <name evidence="3" type="ORF">CCAM_LOCUS30795</name>
</gene>
<proteinExistence type="predicted"/>
<evidence type="ECO:0000256" key="1">
    <source>
        <dbReference type="SAM" id="MobiDB-lite"/>
    </source>
</evidence>
<feature type="transmembrane region" description="Helical" evidence="2">
    <location>
        <begin position="120"/>
        <end position="141"/>
    </location>
</feature>
<evidence type="ECO:0000313" key="3">
    <source>
        <dbReference type="EMBL" id="VFQ89019.1"/>
    </source>
</evidence>
<keyword evidence="2" id="KW-1133">Transmembrane helix</keyword>
<dbReference type="PANTHER" id="PTHR36888:SF2">
    <property type="entry name" value="TETRATRICOPEPTIDE REPEAT (TPR)-LIKE SUPERFAMILY PROTEIN"/>
    <property type="match status" value="1"/>
</dbReference>
<dbReference type="OrthoDB" id="552664at2759"/>
<dbReference type="InterPro" id="IPR011990">
    <property type="entry name" value="TPR-like_helical_dom_sf"/>
</dbReference>
<keyword evidence="4" id="KW-1185">Reference proteome</keyword>
<dbReference type="EMBL" id="OOIL02003702">
    <property type="protein sequence ID" value="VFQ89019.1"/>
    <property type="molecule type" value="Genomic_DNA"/>
</dbReference>
<dbReference type="Proteomes" id="UP000595140">
    <property type="component" value="Unassembled WGS sequence"/>
</dbReference>
<dbReference type="Gene3D" id="1.25.40.10">
    <property type="entry name" value="Tetratricopeptide repeat domain"/>
    <property type="match status" value="1"/>
</dbReference>
<organism evidence="3 4">
    <name type="scientific">Cuscuta campestris</name>
    <dbReference type="NCBI Taxonomy" id="132261"/>
    <lineage>
        <taxon>Eukaryota</taxon>
        <taxon>Viridiplantae</taxon>
        <taxon>Streptophyta</taxon>
        <taxon>Embryophyta</taxon>
        <taxon>Tracheophyta</taxon>
        <taxon>Spermatophyta</taxon>
        <taxon>Magnoliopsida</taxon>
        <taxon>eudicotyledons</taxon>
        <taxon>Gunneridae</taxon>
        <taxon>Pentapetalae</taxon>
        <taxon>asterids</taxon>
        <taxon>lamiids</taxon>
        <taxon>Solanales</taxon>
        <taxon>Convolvulaceae</taxon>
        <taxon>Cuscuteae</taxon>
        <taxon>Cuscuta</taxon>
        <taxon>Cuscuta subgen. Grammica</taxon>
        <taxon>Cuscuta sect. Cleistogrammica</taxon>
    </lineage>
</organism>
<name>A0A484MKM7_9ASTE</name>
<reference evidence="3 4" key="1">
    <citation type="submission" date="2018-04" db="EMBL/GenBank/DDBJ databases">
        <authorList>
            <person name="Vogel A."/>
        </authorList>
    </citation>
    <scope>NUCLEOTIDE SEQUENCE [LARGE SCALE GENOMIC DNA]</scope>
</reference>
<accession>A0A484MKM7</accession>
<dbReference type="SUPFAM" id="SSF48452">
    <property type="entry name" value="TPR-like"/>
    <property type="match status" value="1"/>
</dbReference>
<protein>
    <submittedName>
        <fullName evidence="3">Uncharacterized protein</fullName>
    </submittedName>
</protein>
<keyword evidence="2" id="KW-0812">Transmembrane</keyword>
<evidence type="ECO:0000313" key="4">
    <source>
        <dbReference type="Proteomes" id="UP000595140"/>
    </source>
</evidence>
<sequence length="676" mass="75436">MNNAITLRIITLRFSSPLNFSLQFPFIPQKVPNNLNPFTRKRSRAPKILAFCAATSSESLSCGGWDTPQLAGDSVGSGESNHLHSLLNSLGINDRKYVFVYVLGFVCALAISRVKVSSFIALPACMMVFVLGFTTGLVNGGKMSSSGTKKMPKDDVVGVPFEKLNFLVESINGFGAKILDLKNDVKKGIECNHITVGDLENFVNSLESANSSAVNAKSIIDDCIVIRNLEMGRSSNQKPSRQKKDPGENQFSFTQFFAGLFQEKPDIKHNKLKSFKDDNNDLMDGNILGASSTKDRNINNILTQKDGSTDQSSNRTSFSHVKASRSNTFADENAYSPEMDYTVQSVIGRQQQYGYKTNRTHYMRNEKISLKNNGYLNGSGIWTSGEFLNNSMEFTETVSSFQKGQEVNELEENYSMFDGPKRDDKEEDCSSDDMSFDKYISEANILLKEAKGCSKKKGNDKIAEDAFRKSAVILSKATHIRPMSLLAAGLLGNTYLLHGELKLRTSRDLRMLLARTNVQNEEVGRKEEIVSYLFNVCEECEELLVNAGRQYKLALSIDGNDMRALYNWGLALSFRAQLISDIGPGAARDADKVFLAAIDKFNAMMSKSNEYAPDALFRWGAALQERSRLRPRRSREKVRLLQQARRLYEDALGMDSGNLHLQKALSSCISELNWFN</sequence>
<feature type="region of interest" description="Disordered" evidence="1">
    <location>
        <begin position="298"/>
        <end position="324"/>
    </location>
</feature>
<dbReference type="AlphaFoldDB" id="A0A484MKM7"/>
<dbReference type="PANTHER" id="PTHR36888">
    <property type="entry name" value="TETRATRICOPEPTIDE-LIKE HELICAL DOMAIN-CONTAINING PROTEIN-RELATED"/>
    <property type="match status" value="1"/>
</dbReference>